<dbReference type="EMBL" id="CM042888">
    <property type="protein sequence ID" value="KAI4324754.1"/>
    <property type="molecule type" value="Genomic_DNA"/>
</dbReference>
<keyword evidence="2" id="KW-1185">Reference proteome</keyword>
<proteinExistence type="predicted"/>
<evidence type="ECO:0000313" key="1">
    <source>
        <dbReference type="EMBL" id="KAI4324754.1"/>
    </source>
</evidence>
<sequence>MAPAATATAYAILTSVAAAALVTTRTCSFRILCGPRGERGPLIKGRTLSKEAILAIQALKRSPDSTANLSRLIKSDLVAALKDGRTGSPSR</sequence>
<evidence type="ECO:0000313" key="2">
    <source>
        <dbReference type="Proteomes" id="UP001057402"/>
    </source>
</evidence>
<reference evidence="2" key="1">
    <citation type="journal article" date="2023" name="Front. Plant Sci.">
        <title>Chromosomal-level genome assembly of Melastoma candidum provides insights into trichome evolution.</title>
        <authorList>
            <person name="Zhong Y."/>
            <person name="Wu W."/>
            <person name="Sun C."/>
            <person name="Zou P."/>
            <person name="Liu Y."/>
            <person name="Dai S."/>
            <person name="Zhou R."/>
        </authorList>
    </citation>
    <scope>NUCLEOTIDE SEQUENCE [LARGE SCALE GENOMIC DNA]</scope>
</reference>
<organism evidence="1 2">
    <name type="scientific">Melastoma candidum</name>
    <dbReference type="NCBI Taxonomy" id="119954"/>
    <lineage>
        <taxon>Eukaryota</taxon>
        <taxon>Viridiplantae</taxon>
        <taxon>Streptophyta</taxon>
        <taxon>Embryophyta</taxon>
        <taxon>Tracheophyta</taxon>
        <taxon>Spermatophyta</taxon>
        <taxon>Magnoliopsida</taxon>
        <taxon>eudicotyledons</taxon>
        <taxon>Gunneridae</taxon>
        <taxon>Pentapetalae</taxon>
        <taxon>rosids</taxon>
        <taxon>malvids</taxon>
        <taxon>Myrtales</taxon>
        <taxon>Melastomataceae</taxon>
        <taxon>Melastomatoideae</taxon>
        <taxon>Melastomateae</taxon>
        <taxon>Melastoma</taxon>
    </lineage>
</organism>
<dbReference type="Proteomes" id="UP001057402">
    <property type="component" value="Chromosome 9"/>
</dbReference>
<gene>
    <name evidence="1" type="ORF">MLD38_030211</name>
</gene>
<comment type="caution">
    <text evidence="1">The sequence shown here is derived from an EMBL/GenBank/DDBJ whole genome shotgun (WGS) entry which is preliminary data.</text>
</comment>
<protein>
    <submittedName>
        <fullName evidence="1">Uncharacterized protein</fullName>
    </submittedName>
</protein>
<accession>A0ACB9MMV5</accession>
<name>A0ACB9MMV5_9MYRT</name>